<gene>
    <name evidence="1" type="ORF">M8C81_00370</name>
</gene>
<dbReference type="AlphaFoldDB" id="A0AAW5HES8"/>
<organism evidence="1 2">
    <name type="scientific">Pseudomonas putida</name>
    <name type="common">Arthrobacter siderocapsulatus</name>
    <dbReference type="NCBI Taxonomy" id="303"/>
    <lineage>
        <taxon>Bacteria</taxon>
        <taxon>Pseudomonadati</taxon>
        <taxon>Pseudomonadota</taxon>
        <taxon>Gammaproteobacteria</taxon>
        <taxon>Pseudomonadales</taxon>
        <taxon>Pseudomonadaceae</taxon>
        <taxon>Pseudomonas</taxon>
    </lineage>
</organism>
<evidence type="ECO:0000313" key="1">
    <source>
        <dbReference type="EMBL" id="MCO1619053.1"/>
    </source>
</evidence>
<dbReference type="Proteomes" id="UP001202943">
    <property type="component" value="Unassembled WGS sequence"/>
</dbReference>
<reference evidence="1" key="2">
    <citation type="submission" date="2023-08" db="EMBL/GenBank/DDBJ databases">
        <title>Isolation, Identification, Denitrification Characteristics of A Highly Efficient Aerobic Denitrifying Bacterial Strain DS2.</title>
        <authorList>
            <person name="Wang H."/>
        </authorList>
    </citation>
    <scope>NUCLEOTIDE SEQUENCE</scope>
    <source>
        <strain evidence="1">DS2</strain>
    </source>
</reference>
<comment type="caution">
    <text evidence="1">The sequence shown here is derived from an EMBL/GenBank/DDBJ whole genome shotgun (WGS) entry which is preliminary data.</text>
</comment>
<accession>A0AAW5HES8</accession>
<dbReference type="EMBL" id="JAMHFX010000032">
    <property type="protein sequence ID" value="MCO1619053.1"/>
    <property type="molecule type" value="Genomic_DNA"/>
</dbReference>
<reference evidence="1" key="1">
    <citation type="submission" date="2022-05" db="EMBL/GenBank/DDBJ databases">
        <authorList>
            <person name="Yi M."/>
        </authorList>
    </citation>
    <scope>NUCLEOTIDE SEQUENCE</scope>
    <source>
        <strain evidence="1">DS2</strain>
    </source>
</reference>
<dbReference type="RefSeq" id="WP_252458273.1">
    <property type="nucleotide sequence ID" value="NZ_JAMHFX010000032.1"/>
</dbReference>
<protein>
    <submittedName>
        <fullName evidence="1">Uncharacterized protein</fullName>
    </submittedName>
</protein>
<sequence length="652" mass="71113">MKTQGKSGFDGRVLTGGSQTRAIVVAPSVKDELLGDKGDNTVLAKYLRDEAFPMVVTIETPWEEMASYPGDFDTVKFYHKQTGGGVFKTIEFHPGDEDKFPYHLELPKDLVSTWGDGPNTIHYEVDHYNFTHSVSPELTLLFDRAAPYNQTAPDKMPDLPATVTDATKGAVELELPDYLDYQPGDKVAYWWLASIPDDPWAALPVAVVEVTVRPQKLPVPATTIDQVGDGGVMAVYVLLDKAGNNSHMSDITHIAVALGNLPSNLKEPVVPLAADGLINQQDAADGVIVQVPAFDNWKPSDQLRVTWGSYTSQWRPISDTGKFPQEFAIQPSTLFDEYGASTTGDKAVPVAYEVQRGTAPVGNKGTSVTVNLERIGPVDPDPDPEWPGPVNPRLETVTITGSAGEKNHLKDPDDEFKDATLTLDVNLALKKDDELTFYWGDEHIQGIDHTVGDGEPGTTITKTVAWAVIRARGNDTVPVHYRVQRPGNPNPIRSVDTDVLVEAVGIHPAAPEYLGTVRDWLNCSSLYQDEHDTEAAVSVQMEDLTQYGLASGDTVTLHWSAVHGRTGEDVVAGAALDEAIVLNETTEKGFVWKVPFETNVKQIYDPANNRPEGRGRVKYSFSLGGKSYESETKEAMVSMHDGGGSCPLRPKP</sequence>
<proteinExistence type="predicted"/>
<name>A0AAW5HES8_PSEPU</name>
<evidence type="ECO:0000313" key="2">
    <source>
        <dbReference type="Proteomes" id="UP001202943"/>
    </source>
</evidence>